<dbReference type="InterPro" id="IPR050950">
    <property type="entry name" value="HTH-type_LysR_regulators"/>
</dbReference>
<dbReference type="Gene3D" id="1.10.10.10">
    <property type="entry name" value="Winged helix-like DNA-binding domain superfamily/Winged helix DNA-binding domain"/>
    <property type="match status" value="1"/>
</dbReference>
<evidence type="ECO:0000256" key="1">
    <source>
        <dbReference type="ARBA" id="ARBA00009437"/>
    </source>
</evidence>
<evidence type="ECO:0000313" key="6">
    <source>
        <dbReference type="EMBL" id="MFC7411474.1"/>
    </source>
</evidence>
<proteinExistence type="inferred from homology"/>
<dbReference type="EMBL" id="JBHTCA010000033">
    <property type="protein sequence ID" value="MFC7411474.1"/>
    <property type="molecule type" value="Genomic_DNA"/>
</dbReference>
<evidence type="ECO:0000313" key="7">
    <source>
        <dbReference type="Proteomes" id="UP001596501"/>
    </source>
</evidence>
<dbReference type="InterPro" id="IPR036390">
    <property type="entry name" value="WH_DNA-bd_sf"/>
</dbReference>
<dbReference type="Pfam" id="PF00126">
    <property type="entry name" value="HTH_1"/>
    <property type="match status" value="1"/>
</dbReference>
<dbReference type="CDD" id="cd08440">
    <property type="entry name" value="PBP2_LTTR_like_4"/>
    <property type="match status" value="1"/>
</dbReference>
<comment type="caution">
    <text evidence="6">The sequence shown here is derived from an EMBL/GenBank/DDBJ whole genome shotgun (WGS) entry which is preliminary data.</text>
</comment>
<dbReference type="PANTHER" id="PTHR30419">
    <property type="entry name" value="HTH-TYPE TRANSCRIPTIONAL REGULATOR YBHD"/>
    <property type="match status" value="1"/>
</dbReference>
<dbReference type="Gene3D" id="3.40.190.290">
    <property type="match status" value="1"/>
</dbReference>
<dbReference type="Pfam" id="PF03466">
    <property type="entry name" value="LysR_substrate"/>
    <property type="match status" value="1"/>
</dbReference>
<keyword evidence="2" id="KW-0805">Transcription regulation</keyword>
<dbReference type="PROSITE" id="PS50931">
    <property type="entry name" value="HTH_LYSR"/>
    <property type="match status" value="1"/>
</dbReference>
<dbReference type="Proteomes" id="UP001596501">
    <property type="component" value="Unassembled WGS sequence"/>
</dbReference>
<comment type="similarity">
    <text evidence="1">Belongs to the LysR transcriptional regulatory family.</text>
</comment>
<feature type="domain" description="HTH lysR-type" evidence="5">
    <location>
        <begin position="7"/>
        <end position="64"/>
    </location>
</feature>
<name>A0ABW2QPZ7_9BURK</name>
<gene>
    <name evidence="6" type="ORF">ACFQPB_21675</name>
</gene>
<evidence type="ECO:0000256" key="3">
    <source>
        <dbReference type="ARBA" id="ARBA00023125"/>
    </source>
</evidence>
<evidence type="ECO:0000256" key="4">
    <source>
        <dbReference type="ARBA" id="ARBA00023163"/>
    </source>
</evidence>
<dbReference type="InterPro" id="IPR005119">
    <property type="entry name" value="LysR_subst-bd"/>
</dbReference>
<organism evidence="6 7">
    <name type="scientific">Hydrogenophaga atypica</name>
    <dbReference type="NCBI Taxonomy" id="249409"/>
    <lineage>
        <taxon>Bacteria</taxon>
        <taxon>Pseudomonadati</taxon>
        <taxon>Pseudomonadota</taxon>
        <taxon>Betaproteobacteria</taxon>
        <taxon>Burkholderiales</taxon>
        <taxon>Comamonadaceae</taxon>
        <taxon>Hydrogenophaga</taxon>
    </lineage>
</organism>
<keyword evidence="3" id="KW-0238">DNA-binding</keyword>
<dbReference type="PRINTS" id="PR00039">
    <property type="entry name" value="HTHLYSR"/>
</dbReference>
<keyword evidence="4" id="KW-0804">Transcription</keyword>
<evidence type="ECO:0000259" key="5">
    <source>
        <dbReference type="PROSITE" id="PS50931"/>
    </source>
</evidence>
<dbReference type="PANTHER" id="PTHR30419:SF8">
    <property type="entry name" value="NITROGEN ASSIMILATION TRANSCRIPTIONAL ACTIVATOR-RELATED"/>
    <property type="match status" value="1"/>
</dbReference>
<dbReference type="InterPro" id="IPR000847">
    <property type="entry name" value="LysR_HTH_N"/>
</dbReference>
<dbReference type="InterPro" id="IPR036388">
    <property type="entry name" value="WH-like_DNA-bd_sf"/>
</dbReference>
<keyword evidence="7" id="KW-1185">Reference proteome</keyword>
<evidence type="ECO:0000256" key="2">
    <source>
        <dbReference type="ARBA" id="ARBA00023015"/>
    </source>
</evidence>
<sequence>MARLPAVTLRQLRAFVAVAEEGSIARAAQRLHLTGSALSMLIASLEGELGTRLFERTTRRLQLTDAGRELLPAIGEVFHHLDSALSDLRESTQRRDTQLRIAASPLLAATLLPGLMAGFRERYPAVRLKLLDKAVSAVPQAVRGGDADIGVCTADIDTLDLKATVMHQDQLMLVCLETHPLATHREVRWQELAGEPLVLMETGSALRSLVEQGLAETGEPFEPAFEVAHVATAIGLVEAGLAVSVLPSYAVARTRAVGIRSVPLTNPVLERAIVALHAPERPLTSVGEAFLAHFRKAMETFAAPTPVPPRRRRRGA</sequence>
<accession>A0ABW2QPZ7</accession>
<reference evidence="7" key="1">
    <citation type="journal article" date="2019" name="Int. J. Syst. Evol. Microbiol.">
        <title>The Global Catalogue of Microorganisms (GCM) 10K type strain sequencing project: providing services to taxonomists for standard genome sequencing and annotation.</title>
        <authorList>
            <consortium name="The Broad Institute Genomics Platform"/>
            <consortium name="The Broad Institute Genome Sequencing Center for Infectious Disease"/>
            <person name="Wu L."/>
            <person name="Ma J."/>
        </authorList>
    </citation>
    <scope>NUCLEOTIDE SEQUENCE [LARGE SCALE GENOMIC DNA]</scope>
    <source>
        <strain evidence="7">CGMCC 1.12371</strain>
    </source>
</reference>
<dbReference type="SUPFAM" id="SSF53850">
    <property type="entry name" value="Periplasmic binding protein-like II"/>
    <property type="match status" value="1"/>
</dbReference>
<dbReference type="SUPFAM" id="SSF46785">
    <property type="entry name" value="Winged helix' DNA-binding domain"/>
    <property type="match status" value="1"/>
</dbReference>
<protein>
    <submittedName>
        <fullName evidence="6">LysR family transcriptional regulator</fullName>
    </submittedName>
</protein>